<evidence type="ECO:0008006" key="3">
    <source>
        <dbReference type="Google" id="ProtNLM"/>
    </source>
</evidence>
<comment type="caution">
    <text evidence="1">The sequence shown here is derived from an EMBL/GenBank/DDBJ whole genome shotgun (WGS) entry which is preliminary data.</text>
</comment>
<reference evidence="1" key="1">
    <citation type="submission" date="2022-10" db="EMBL/GenBank/DDBJ databases">
        <authorList>
            <person name="Hyden B.L."/>
            <person name="Feng K."/>
            <person name="Yates T."/>
            <person name="Jawdy S."/>
            <person name="Smart L.B."/>
            <person name="Muchero W."/>
        </authorList>
    </citation>
    <scope>NUCLEOTIDE SEQUENCE</scope>
    <source>
        <tissue evidence="1">Shoot tip</tissue>
    </source>
</reference>
<dbReference type="PANTHER" id="PTHR34050">
    <property type="entry name" value="DNA REPAIR RAD52-LIKE PROTEIN 2, CHLOROPLASTIC"/>
    <property type="match status" value="1"/>
</dbReference>
<organism evidence="1 2">
    <name type="scientific">Salix suchowensis</name>
    <dbReference type="NCBI Taxonomy" id="1278906"/>
    <lineage>
        <taxon>Eukaryota</taxon>
        <taxon>Viridiplantae</taxon>
        <taxon>Streptophyta</taxon>
        <taxon>Embryophyta</taxon>
        <taxon>Tracheophyta</taxon>
        <taxon>Spermatophyta</taxon>
        <taxon>Magnoliopsida</taxon>
        <taxon>eudicotyledons</taxon>
        <taxon>Gunneridae</taxon>
        <taxon>Pentapetalae</taxon>
        <taxon>rosids</taxon>
        <taxon>fabids</taxon>
        <taxon>Malpighiales</taxon>
        <taxon>Salicaceae</taxon>
        <taxon>Saliceae</taxon>
        <taxon>Salix</taxon>
    </lineage>
</organism>
<accession>A0ABQ9AKC9</accession>
<name>A0ABQ9AKC9_9ROSI</name>
<gene>
    <name evidence="1" type="ORF">OIU77_006320</name>
</gene>
<dbReference type="PANTHER" id="PTHR34050:SF1">
    <property type="entry name" value="DNA REPAIR RAD52-LIKE PROTEIN 1, MITOCHONDRIAL"/>
    <property type="match status" value="1"/>
</dbReference>
<dbReference type="EMBL" id="JAPFFI010000018">
    <property type="protein sequence ID" value="KAJ6348717.1"/>
    <property type="molecule type" value="Genomic_DNA"/>
</dbReference>
<evidence type="ECO:0000313" key="2">
    <source>
        <dbReference type="Proteomes" id="UP001141253"/>
    </source>
</evidence>
<reference evidence="1" key="2">
    <citation type="journal article" date="2023" name="Int. J. Mol. Sci.">
        <title>De Novo Assembly and Annotation of 11 Diverse Shrub Willow (Salix) Genomes Reveals Novel Gene Organization in Sex-Linked Regions.</title>
        <authorList>
            <person name="Hyden B."/>
            <person name="Feng K."/>
            <person name="Yates T.B."/>
            <person name="Jawdy S."/>
            <person name="Cereghino C."/>
            <person name="Smart L.B."/>
            <person name="Muchero W."/>
        </authorList>
    </citation>
    <scope>NUCLEOTIDE SEQUENCE</scope>
    <source>
        <tissue evidence="1">Shoot tip</tissue>
    </source>
</reference>
<dbReference type="InterPro" id="IPR037489">
    <property type="entry name" value="RAD52-like"/>
</dbReference>
<proteinExistence type="predicted"/>
<evidence type="ECO:0000313" key="1">
    <source>
        <dbReference type="EMBL" id="KAJ6348717.1"/>
    </source>
</evidence>
<dbReference type="Proteomes" id="UP001141253">
    <property type="component" value="Chromosome 19"/>
</dbReference>
<protein>
    <recommendedName>
        <fullName evidence="3">DNA repair RAD52-like protein 1, mitochondrial</fullName>
    </recommendedName>
</protein>
<sequence length="269" mass="29828">MAAMSTRKFLTLNSLSSSPLKQSLLFLSSLNYSTKSSAFGARKKNTATEKLSDIDDSAENDSVPTSGISRPLSEILKELNKKVPDTLVSQRVDNGFSLKYVPWHIVNRIMNLHAPEWSGEVRNITYSPDGKSVSVVYRVTLYGTDAELHRESTGTAASDETGFGDPLQKAEAMAFRRACARFGLGLHLYHEDIFWESRSTLAANLVPVFRAPFPESKSFLVNEAFEDFSVQLPINVDSKMVGTSHHLYPIAKSQVLQQIPQDLKGHFGN</sequence>
<keyword evidence="2" id="KW-1185">Reference proteome</keyword>